<evidence type="ECO:0000313" key="5">
    <source>
        <dbReference type="Proteomes" id="UP000886819"/>
    </source>
</evidence>
<dbReference type="Pfam" id="PF04294">
    <property type="entry name" value="VanW"/>
    <property type="match status" value="1"/>
</dbReference>
<dbReference type="InterPro" id="IPR022029">
    <property type="entry name" value="YoaR-like_PG-bd"/>
</dbReference>
<evidence type="ECO:0000313" key="4">
    <source>
        <dbReference type="EMBL" id="HIQ62272.1"/>
    </source>
</evidence>
<proteinExistence type="predicted"/>
<evidence type="ECO:0000256" key="2">
    <source>
        <dbReference type="SAM" id="Phobius"/>
    </source>
</evidence>
<keyword evidence="2" id="KW-0812">Transmembrane</keyword>
<comment type="caution">
    <text evidence="4">The sequence shown here is derived from an EMBL/GenBank/DDBJ whole genome shotgun (WGS) entry which is preliminary data.</text>
</comment>
<evidence type="ECO:0000259" key="3">
    <source>
        <dbReference type="Pfam" id="PF12229"/>
    </source>
</evidence>
<feature type="region of interest" description="Disordered" evidence="1">
    <location>
        <begin position="1"/>
        <end position="47"/>
    </location>
</feature>
<name>A0A9D1CI43_9FIRM</name>
<sequence>MSYRQQGYRPQAHQMAYAGKGGRGAPRRSAPQQPSRGRKTGGRKRPRRHRPIRTFLLLVIFAFLATGGLMGYTMYREVNDVRAEGTFYPGIYVNDVSLYGASPQEAYDFLLAQAREKMANWSLTLAYGEQSWTITTDTLGMTQNLEAAIRDAVNEAHAIGREASFLDSYRTVLSLKSEEYRIYTNNIRQNEEMLDAMLMDIKNLIDVQPQNAERIFDTSRNDAIYIKDEVVGLSLDIISLKEEILRRADAMEAGVIELQPETIQPTITRAMLEGEVVRLANYSTVISTRSTEGRTANIELSCSRFNGLVIKDGERVSFNAVAGKRTVENGYQSAPEIVSGQYQDGVGGGICQTSSTLYNAVVQAGLEVVDRSNHGIPVNYLPPGADATVTDDGRHDLVFRNNTGADIYIVAKVVKENSKTICLFQIYGRPDPHGYTYELRHEITETIPIPEEPREVKDTQGTHVIYRDETELMKNGSEGYKVQSYLVTRDSAGNVVSEEAFNTSTYSAQPHTLYVGVSRREDS</sequence>
<keyword evidence="2" id="KW-0472">Membrane</keyword>
<dbReference type="Proteomes" id="UP000886819">
    <property type="component" value="Unassembled WGS sequence"/>
</dbReference>
<dbReference type="Pfam" id="PF12229">
    <property type="entry name" value="PG_binding_4"/>
    <property type="match status" value="1"/>
</dbReference>
<feature type="transmembrane region" description="Helical" evidence="2">
    <location>
        <begin position="54"/>
        <end position="75"/>
    </location>
</feature>
<protein>
    <submittedName>
        <fullName evidence="4">VanW family protein</fullName>
    </submittedName>
</protein>
<dbReference type="PANTHER" id="PTHR35788:SF1">
    <property type="entry name" value="EXPORTED PROTEIN"/>
    <property type="match status" value="1"/>
</dbReference>
<feature type="compositionally biased region" description="Basic residues" evidence="1">
    <location>
        <begin position="36"/>
        <end position="47"/>
    </location>
</feature>
<dbReference type="InterPro" id="IPR052913">
    <property type="entry name" value="Glycopeptide_resist_protein"/>
</dbReference>
<evidence type="ECO:0000256" key="1">
    <source>
        <dbReference type="SAM" id="MobiDB-lite"/>
    </source>
</evidence>
<reference evidence="4" key="2">
    <citation type="journal article" date="2021" name="PeerJ">
        <title>Extensive microbial diversity within the chicken gut microbiome revealed by metagenomics and culture.</title>
        <authorList>
            <person name="Gilroy R."/>
            <person name="Ravi A."/>
            <person name="Getino M."/>
            <person name="Pursley I."/>
            <person name="Horton D.L."/>
            <person name="Alikhan N.F."/>
            <person name="Baker D."/>
            <person name="Gharbi K."/>
            <person name="Hall N."/>
            <person name="Watson M."/>
            <person name="Adriaenssens E.M."/>
            <person name="Foster-Nyarko E."/>
            <person name="Jarju S."/>
            <person name="Secka A."/>
            <person name="Antonio M."/>
            <person name="Oren A."/>
            <person name="Chaudhuri R.R."/>
            <person name="La Ragione R."/>
            <person name="Hildebrand F."/>
            <person name="Pallen M.J."/>
        </authorList>
    </citation>
    <scope>NUCLEOTIDE SEQUENCE</scope>
    <source>
        <strain evidence="4">ChiHile30-977</strain>
    </source>
</reference>
<organism evidence="4 5">
    <name type="scientific">Candidatus Avichristensenella intestinipullorum</name>
    <dbReference type="NCBI Taxonomy" id="2840693"/>
    <lineage>
        <taxon>Bacteria</taxon>
        <taxon>Bacillati</taxon>
        <taxon>Bacillota</taxon>
        <taxon>Clostridia</taxon>
        <taxon>Candidatus Avichristensenella</taxon>
    </lineage>
</organism>
<dbReference type="AlphaFoldDB" id="A0A9D1CI43"/>
<reference evidence="4" key="1">
    <citation type="submission" date="2020-10" db="EMBL/GenBank/DDBJ databases">
        <authorList>
            <person name="Gilroy R."/>
        </authorList>
    </citation>
    <scope>NUCLEOTIDE SEQUENCE</scope>
    <source>
        <strain evidence="4">ChiHile30-977</strain>
    </source>
</reference>
<dbReference type="InterPro" id="IPR007391">
    <property type="entry name" value="Vancomycin_resist_VanW"/>
</dbReference>
<dbReference type="EMBL" id="DVFI01000024">
    <property type="protein sequence ID" value="HIQ62272.1"/>
    <property type="molecule type" value="Genomic_DNA"/>
</dbReference>
<dbReference type="PANTHER" id="PTHR35788">
    <property type="entry name" value="EXPORTED PROTEIN-RELATED"/>
    <property type="match status" value="1"/>
</dbReference>
<keyword evidence="2" id="KW-1133">Transmembrane helix</keyword>
<feature type="domain" description="YoaR-like putative peptidoglycan binding" evidence="3">
    <location>
        <begin position="132"/>
        <end position="252"/>
    </location>
</feature>
<accession>A0A9D1CI43</accession>
<gene>
    <name evidence="4" type="ORF">IAA66_01635</name>
</gene>